<feature type="compositionally biased region" description="Basic and acidic residues" evidence="2">
    <location>
        <begin position="2050"/>
        <end position="2063"/>
    </location>
</feature>
<protein>
    <submittedName>
        <fullName evidence="3">Uncharacterized protein</fullName>
    </submittedName>
</protein>
<feature type="region of interest" description="Disordered" evidence="2">
    <location>
        <begin position="20"/>
        <end position="74"/>
    </location>
</feature>
<feature type="region of interest" description="Disordered" evidence="2">
    <location>
        <begin position="2031"/>
        <end position="2063"/>
    </location>
</feature>
<evidence type="ECO:0000256" key="2">
    <source>
        <dbReference type="SAM" id="MobiDB-lite"/>
    </source>
</evidence>
<feature type="compositionally biased region" description="Basic and acidic residues" evidence="2">
    <location>
        <begin position="2112"/>
        <end position="2126"/>
    </location>
</feature>
<dbReference type="InParanoid" id="J9DV02"/>
<keyword evidence="1" id="KW-0175">Coiled coil</keyword>
<proteinExistence type="predicted"/>
<feature type="compositionally biased region" description="Low complexity" evidence="2">
    <location>
        <begin position="1834"/>
        <end position="1849"/>
    </location>
</feature>
<feature type="region of interest" description="Disordered" evidence="2">
    <location>
        <begin position="96"/>
        <end position="126"/>
    </location>
</feature>
<dbReference type="EMBL" id="AFBI03000010">
    <property type="protein sequence ID" value="EJW05097.1"/>
    <property type="molecule type" value="Genomic_DNA"/>
</dbReference>
<evidence type="ECO:0000313" key="3">
    <source>
        <dbReference type="EMBL" id="EJW05097.1"/>
    </source>
</evidence>
<organism evidence="3 4">
    <name type="scientific">Edhazardia aedis (strain USNM 41457)</name>
    <name type="common">Microsporidian parasite</name>
    <dbReference type="NCBI Taxonomy" id="1003232"/>
    <lineage>
        <taxon>Eukaryota</taxon>
        <taxon>Fungi</taxon>
        <taxon>Fungi incertae sedis</taxon>
        <taxon>Microsporidia</taxon>
        <taxon>Edhazardia</taxon>
    </lineage>
</organism>
<dbReference type="STRING" id="1003232.J9DV02"/>
<feature type="region of interest" description="Disordered" evidence="2">
    <location>
        <begin position="2101"/>
        <end position="2129"/>
    </location>
</feature>
<reference evidence="3 4" key="1">
    <citation type="submission" date="2011-08" db="EMBL/GenBank/DDBJ databases">
        <authorList>
            <person name="Liu Z.J."/>
            <person name="Shi F.L."/>
            <person name="Lu J.Q."/>
            <person name="Li M."/>
            <person name="Wang Z.L."/>
        </authorList>
    </citation>
    <scope>NUCLEOTIDE SEQUENCE [LARGE SCALE GENOMIC DNA]</scope>
    <source>
        <strain evidence="3 4">USNM 41457</strain>
    </source>
</reference>
<sequence length="2243" mass="256372">MNDSDENGWELCSLSDSDSKELTLEDVTELEWDESSDSCKEGGNERCNKDDEIVVSSGDSLDNNHSDGERSVNNINNASGVYRTVDEDIFGKSINESSTFESKNYEDEESDENVNLGSKNNIESVDVEDKQNRDIYKELQIKKSTKEEERDSSNFYSKINEKDEFVNKENMIAYDDKISSSNLYCNNDEEEVRNNNAVEDNFKNSNKEEVLIKSNSEKFFGEPKEMCLLESAHSKKVADKNENIILCDEKKNINRSSSTDMHGMAQIQEEISDDIGNAMEFSDIESSSDPSEGDNIKGITNIDVLCNNCNEDIIDDPRNIGTVEDDLNDSNDIEDKNIIDSRNNITIKLESKHEEKLIDDKAADFECNEDNKNLLHNNETLTGINTLYEINKDVVFENIHSAAVIEESCINVKDSFSMDDLQEELLQAFSIDPNETLNSADGAPNKEACDIASESTRVNDAISFEHCANSSVSKNDGYINEELNDVNEDENVNIYLKQIPEDVPCEEKVVVINSIELMPEKNDIMHKEKTFRTDPLNDKIEVHEHKHSIEQLVSNSNETSDYTSDEREFLHENIKMEHSSIENKNDITTNHTDVDENINKDEIVKREQNSSAEERIKLDWKVKDDTRLDAKEIVLPVTLDLKKDDIDIMITDKLNTTNEDVLDFDSVSSIDVNKPNFVGDLEKENIIQNSADSVKNTLDLQINSSEVPDSNDFNNYNDNKLKMISGLNDICNNSLNKDTIINELNEIDTEMNNKDNLKDDSNSSKLDVRKDLTIKNRKKSSETINNKNILEESNSLNQTYQEISENLTIEENRDVWSDEEKIFQVNSAQIEEDFIKNNSQENCVNTSSSLSEITYSISENTIIESKEKIQEKAIENENKKVSNGIENEELITNIVNDEISNNIGSDKIFGDNFISKKLEQSSVDSNNNEFSIYNMERNLQEIQNSNLINDFDNEQLNSLFSNSEDFFFDHVGLIAKDESSNYTFDENKENINNIISDLEDLNLENKNKIEDSTNIQINKLNTNTHIFNNEENIIQNTSDAFNLAEINDMFESCSEVDEVFGFTPTKSVTANKKFTNEFKNIADNRNENLCTNTSVNKFTSNDNYNADSMKEDINSLYQNSSSLINYHSTDFSIKNSVFKNNENLQIENSGNAPLISSQSSHQLNLSKQFDNIHIQDQIQNNKFDNLNSQIQPETNKIDNSHIQSPIEIKKNIPSSLNILQKPNLYDSTNSQPNITAPFHSNNSPYTTYQNYNNKINISNTYAFQNTPIIGAKKQKFDFLPQPSYKKESNQKIQLDLTPNINEETTQQPHKKILFKKSLFVCLKNKVIYCDEIRQKRFNKATNAESIFINITFKFLVNPLKIYEKMKLSINNKYKDRINELKSMVKSNYSEVDMAFQRKIKISGKKSRNISFMNTKDSKSNIKNQNINLSTEDVDLVNLFLNDPEEGIKSSLKSGNWLLSLLFSHYNNEYVNTKNNNVSEGLNLKFSSNNNPPAHNQIEKKYSFKRKPSVTPNVIDSFLDSFFADEEISFLLIQLKKFDSSIYNLHDINNFYREYFLLSIKNDPLMGEKIIRKISSYSLINAFTCFVYSIHLGTFSQQQVDRLLGLFTLPVFYDLLLSLNSVYGLSGIDKTHYVYLSLLNDISKSKAMEKFKNVRQSLRKEYVTYFDKLFAQEKRWMKGLRSVVDKGISAIIGMDISDKKVENTGSAVSSNSNTSTQSNFEVLNDGKQSCTLENPKITEIDKHNFSVMCNKNLNMYDGEKNTDNVSKDVLRSGSNINFDSLNNSNTNDKQIVQNTHYNDFNIIRNKQSTQHEDAIRMKNANTFNIFPPTRSTENLLNQQSHSSDQNSNLQTKNITQSSLKSKAESAISNEENEGHQDVNVYGFFQNYNKEHTKSKNKIIDENLKKVPFINKNYNTNNQKIEQNASSQQILSNKIFSDSSSNLEIPNLNSKINQTNENLDKKSSQHKVLSYGELVSPKRVISEENHNLYYSENTIDSNLSAITENKILNTHNNSRDIPNIINPSIYQNILSPNTFSSKQENNSSSNISPQKESQEQEETKKNEDDKFYQQKHYSHSFADFFNAETDTQQNIVSTPNTLLSSLLKDEEDDNLTTKSKDKQKKDDKKNDSADQSTTSIFNLFGIFSKKKTYKVDLSEAEADFVFDEKSKKWINKKETAEKSYKKQTYTAKQEVLPDIKPKNMSCIDLTNITNANTNSSSISSRYAGVKKIKNDASIFTGTQKNQPEK</sequence>
<feature type="compositionally biased region" description="Polar residues" evidence="2">
    <location>
        <begin position="113"/>
        <end position="123"/>
    </location>
</feature>
<keyword evidence="4" id="KW-1185">Reference proteome</keyword>
<feature type="region of interest" description="Disordered" evidence="2">
    <location>
        <begin position="1834"/>
        <end position="1872"/>
    </location>
</feature>
<evidence type="ECO:0000256" key="1">
    <source>
        <dbReference type="SAM" id="Coils"/>
    </source>
</evidence>
<dbReference type="Proteomes" id="UP000003163">
    <property type="component" value="Unassembled WGS sequence"/>
</dbReference>
<dbReference type="VEuPathDB" id="MicrosporidiaDB:EDEG_00810"/>
<feature type="compositionally biased region" description="Basic and acidic residues" evidence="2">
    <location>
        <begin position="37"/>
        <end position="52"/>
    </location>
</feature>
<evidence type="ECO:0000313" key="4">
    <source>
        <dbReference type="Proteomes" id="UP000003163"/>
    </source>
</evidence>
<feature type="compositionally biased region" description="Acidic residues" evidence="2">
    <location>
        <begin position="24"/>
        <end position="36"/>
    </location>
</feature>
<name>J9DV02_EDHAE</name>
<feature type="compositionally biased region" description="Polar residues" evidence="2">
    <location>
        <begin position="1850"/>
        <end position="1859"/>
    </location>
</feature>
<gene>
    <name evidence="3" type="ORF">EDEG_00810</name>
</gene>
<dbReference type="HOGENOM" id="CLU_230733_0_0_1"/>
<feature type="coiled-coil region" evidence="1">
    <location>
        <begin position="984"/>
        <end position="1011"/>
    </location>
</feature>
<feature type="compositionally biased region" description="Polar residues" evidence="2">
    <location>
        <begin position="2031"/>
        <end position="2047"/>
    </location>
</feature>
<reference evidence="4" key="2">
    <citation type="submission" date="2015-07" db="EMBL/GenBank/DDBJ databases">
        <title>Contrasting host-pathogen interactions and genome evolution in two generalist and specialist microsporidian pathogens of mosquitoes.</title>
        <authorList>
            <consortium name="The Broad Institute Genomics Platform"/>
            <consortium name="The Broad Institute Genome Sequencing Center for Infectious Disease"/>
            <person name="Cuomo C.A."/>
            <person name="Sanscrainte N.D."/>
            <person name="Goldberg J.M."/>
            <person name="Heiman D."/>
            <person name="Young S."/>
            <person name="Zeng Q."/>
            <person name="Becnel J.J."/>
            <person name="Birren B.W."/>
        </authorList>
    </citation>
    <scope>NUCLEOTIDE SEQUENCE [LARGE SCALE GENOMIC DNA]</scope>
    <source>
        <strain evidence="4">USNM 41457</strain>
    </source>
</reference>
<accession>J9DV02</accession>
<comment type="caution">
    <text evidence="3">The sequence shown here is derived from an EMBL/GenBank/DDBJ whole genome shotgun (WGS) entry which is preliminary data.</text>
</comment>